<dbReference type="STRING" id="1210086.GCA_001613105_06049"/>
<keyword evidence="3" id="KW-1185">Reference proteome</keyword>
<dbReference type="InterPro" id="IPR043917">
    <property type="entry name" value="DUF5753"/>
</dbReference>
<reference evidence="2 3" key="1">
    <citation type="submission" date="2018-07" db="EMBL/GenBank/DDBJ databases">
        <title>Genomic Encyclopedia of Type Strains, Phase IV (KMG-IV): sequencing the most valuable type-strain genomes for metagenomic binning, comparative biology and taxonomic classification.</title>
        <authorList>
            <person name="Goeker M."/>
        </authorList>
    </citation>
    <scope>NUCLEOTIDE SEQUENCE [LARGE SCALE GENOMIC DNA]</scope>
    <source>
        <strain evidence="2 3">DSM 44290</strain>
    </source>
</reference>
<dbReference type="AlphaFoldDB" id="A0A370I8E0"/>
<feature type="domain" description="DUF5753" evidence="1">
    <location>
        <begin position="111"/>
        <end position="292"/>
    </location>
</feature>
<evidence type="ECO:0000259" key="1">
    <source>
        <dbReference type="Pfam" id="PF19054"/>
    </source>
</evidence>
<dbReference type="EMBL" id="QQBC01000003">
    <property type="protein sequence ID" value="RDI66993.1"/>
    <property type="molecule type" value="Genomic_DNA"/>
</dbReference>
<dbReference type="Pfam" id="PF19054">
    <property type="entry name" value="DUF5753"/>
    <property type="match status" value="1"/>
</dbReference>
<comment type="caution">
    <text evidence="2">The sequence shown here is derived from an EMBL/GenBank/DDBJ whole genome shotgun (WGS) entry which is preliminary data.</text>
</comment>
<organism evidence="2 3">
    <name type="scientific">Nocardia pseudobrasiliensis</name>
    <dbReference type="NCBI Taxonomy" id="45979"/>
    <lineage>
        <taxon>Bacteria</taxon>
        <taxon>Bacillati</taxon>
        <taxon>Actinomycetota</taxon>
        <taxon>Actinomycetes</taxon>
        <taxon>Mycobacteriales</taxon>
        <taxon>Nocardiaceae</taxon>
        <taxon>Nocardia</taxon>
    </lineage>
</organism>
<name>A0A370I8E0_9NOCA</name>
<dbReference type="Proteomes" id="UP000254869">
    <property type="component" value="Unassembled WGS sequence"/>
</dbReference>
<dbReference type="InterPro" id="IPR001387">
    <property type="entry name" value="Cro/C1-type_HTH"/>
</dbReference>
<evidence type="ECO:0000313" key="2">
    <source>
        <dbReference type="EMBL" id="RDI66993.1"/>
    </source>
</evidence>
<gene>
    <name evidence="2" type="ORF">DFR76_10364</name>
</gene>
<evidence type="ECO:0000313" key="3">
    <source>
        <dbReference type="Proteomes" id="UP000254869"/>
    </source>
</evidence>
<sequence>MSKGKKQRPTPKVAVGVPHRELGKQLREMREASGLTIHIAATHIGRGDGTLQRLETGGASKIQDEDLEKLCDLYGRDDMLAILKVLAAQSREPNWWQQFEDVILGSFNICMGLEAAAKEVCVYRTDMISGLFQIADYARALDQRYFANDTPEDLNRRLRVRQLRQLRITRRRSPLRADLLIDEAVLRKVVGGAKVMAAQCRHLADLPPNVTVRILPDSEGFPLGIATGPFTILDFGLDRFGDPAEPSVVYLENFAGDMYLERPSSIRRYRRAFQGLGGKALSPVDSKHLLRQVAKEYDRAHRPVRGRVVQE</sequence>
<dbReference type="CDD" id="cd00093">
    <property type="entry name" value="HTH_XRE"/>
    <property type="match status" value="1"/>
</dbReference>
<accession>A0A370I8E0</accession>
<dbReference type="SUPFAM" id="SSF47413">
    <property type="entry name" value="lambda repressor-like DNA-binding domains"/>
    <property type="match status" value="1"/>
</dbReference>
<dbReference type="RefSeq" id="WP_068004998.1">
    <property type="nucleotide sequence ID" value="NZ_QQBC01000003.1"/>
</dbReference>
<protein>
    <submittedName>
        <fullName evidence="2">Helix-turn-helix protein</fullName>
    </submittedName>
</protein>
<proteinExistence type="predicted"/>
<dbReference type="Gene3D" id="1.10.260.40">
    <property type="entry name" value="lambda repressor-like DNA-binding domains"/>
    <property type="match status" value="1"/>
</dbReference>
<dbReference type="Pfam" id="PF13560">
    <property type="entry name" value="HTH_31"/>
    <property type="match status" value="1"/>
</dbReference>
<dbReference type="InterPro" id="IPR010982">
    <property type="entry name" value="Lambda_DNA-bd_dom_sf"/>
</dbReference>
<dbReference type="GO" id="GO:0003677">
    <property type="term" value="F:DNA binding"/>
    <property type="evidence" value="ECO:0007669"/>
    <property type="project" value="InterPro"/>
</dbReference>